<dbReference type="GO" id="GO:0045892">
    <property type="term" value="P:negative regulation of DNA-templated transcription"/>
    <property type="evidence" value="ECO:0007669"/>
    <property type="project" value="UniProtKB-ARBA"/>
</dbReference>
<dbReference type="InterPro" id="IPR036388">
    <property type="entry name" value="WH-like_DNA-bd_sf"/>
</dbReference>
<evidence type="ECO:0000256" key="3">
    <source>
        <dbReference type="ARBA" id="ARBA00023163"/>
    </source>
</evidence>
<reference evidence="6 7" key="1">
    <citation type="submission" date="2018-07" db="EMBL/GenBank/DDBJ databases">
        <title>Lottiidibacillus patelloidae gen. nov., sp. nov., isolated from the intestinal tract of a marine limpet and the reclassification of B. taeanensis BH030017T, B. algicola KMM 3737T and B. hwajinpoensis SW-72T as genus Lottiidibacillus.</title>
        <authorList>
            <person name="Liu R."/>
            <person name="Huang Z."/>
        </authorList>
    </citation>
    <scope>NUCLEOTIDE SEQUENCE [LARGE SCALE GENOMIC DNA]</scope>
    <source>
        <strain evidence="6 7">BH030017</strain>
    </source>
</reference>
<evidence type="ECO:0000256" key="1">
    <source>
        <dbReference type="ARBA" id="ARBA00023015"/>
    </source>
</evidence>
<dbReference type="SUPFAM" id="SSF55781">
    <property type="entry name" value="GAF domain-like"/>
    <property type="match status" value="1"/>
</dbReference>
<dbReference type="InterPro" id="IPR005471">
    <property type="entry name" value="Tscrpt_reg_IclR_N"/>
</dbReference>
<name>A0A366XW08_9BACI</name>
<dbReference type="Pfam" id="PF09339">
    <property type="entry name" value="HTH_IclR"/>
    <property type="match status" value="1"/>
</dbReference>
<dbReference type="Gene3D" id="3.30.450.40">
    <property type="match status" value="1"/>
</dbReference>
<dbReference type="Proteomes" id="UP000253314">
    <property type="component" value="Unassembled WGS sequence"/>
</dbReference>
<accession>A0A366XW08</accession>
<organism evidence="6 7">
    <name type="scientific">Bacillus taeanensis</name>
    <dbReference type="NCBI Taxonomy" id="273032"/>
    <lineage>
        <taxon>Bacteria</taxon>
        <taxon>Bacillati</taxon>
        <taxon>Bacillota</taxon>
        <taxon>Bacilli</taxon>
        <taxon>Bacillales</taxon>
        <taxon>Bacillaceae</taxon>
        <taxon>Bacillus</taxon>
    </lineage>
</organism>
<evidence type="ECO:0000313" key="6">
    <source>
        <dbReference type="EMBL" id="RBW70087.1"/>
    </source>
</evidence>
<dbReference type="RefSeq" id="WP_113805375.1">
    <property type="nucleotide sequence ID" value="NZ_QOCW01000006.1"/>
</dbReference>
<dbReference type="GO" id="GO:0003700">
    <property type="term" value="F:DNA-binding transcription factor activity"/>
    <property type="evidence" value="ECO:0007669"/>
    <property type="project" value="TreeGrafter"/>
</dbReference>
<dbReference type="InterPro" id="IPR029016">
    <property type="entry name" value="GAF-like_dom_sf"/>
</dbReference>
<dbReference type="InterPro" id="IPR014757">
    <property type="entry name" value="Tscrpt_reg_IclR_C"/>
</dbReference>
<dbReference type="GO" id="GO:0003677">
    <property type="term" value="F:DNA binding"/>
    <property type="evidence" value="ECO:0007669"/>
    <property type="project" value="UniProtKB-KW"/>
</dbReference>
<dbReference type="PROSITE" id="PS51078">
    <property type="entry name" value="ICLR_ED"/>
    <property type="match status" value="1"/>
</dbReference>
<keyword evidence="7" id="KW-1185">Reference proteome</keyword>
<sequence length="256" mass="28782">MEAVKKGTTIQSLQVGMSIVELIAQQGKPLKFSDIHDLTKITKSNLYKYLNTFTQLGILYRDKESGSYVLGSKLIEYGMAAADQENVVDRISPYLQEINEKSSSTVIYSLWTNNGPMIVKEFNANQGYNIGAQMGTLLPLLSATGKVFAAFMDDQVVHEWKEKELKQISEEKVKQFEEECTFIHEKEIAFAREPLVPSVSSAAFPVFNYKKRLLGVVTIVGFSDIIPHSEEEELSKYLMDMSKEISGSFGYLPHAK</sequence>
<dbReference type="Gene3D" id="1.10.10.10">
    <property type="entry name" value="Winged helix-like DNA-binding domain superfamily/Winged helix DNA-binding domain"/>
    <property type="match status" value="1"/>
</dbReference>
<keyword evidence="3" id="KW-0804">Transcription</keyword>
<dbReference type="SUPFAM" id="SSF46785">
    <property type="entry name" value="Winged helix' DNA-binding domain"/>
    <property type="match status" value="1"/>
</dbReference>
<dbReference type="PANTHER" id="PTHR30136:SF8">
    <property type="entry name" value="TRANSCRIPTIONAL REGULATORY PROTEIN"/>
    <property type="match status" value="1"/>
</dbReference>
<evidence type="ECO:0000313" key="7">
    <source>
        <dbReference type="Proteomes" id="UP000253314"/>
    </source>
</evidence>
<dbReference type="PROSITE" id="PS51077">
    <property type="entry name" value="HTH_ICLR"/>
    <property type="match status" value="1"/>
</dbReference>
<feature type="domain" description="HTH iclR-type" evidence="4">
    <location>
        <begin position="10"/>
        <end position="72"/>
    </location>
</feature>
<gene>
    <name evidence="6" type="ORF">DS031_07775</name>
</gene>
<keyword evidence="1" id="KW-0805">Transcription regulation</keyword>
<evidence type="ECO:0000259" key="4">
    <source>
        <dbReference type="PROSITE" id="PS51077"/>
    </source>
</evidence>
<protein>
    <submittedName>
        <fullName evidence="6">IclR family transcriptional regulator</fullName>
    </submittedName>
</protein>
<dbReference type="EMBL" id="QOCW01000006">
    <property type="protein sequence ID" value="RBW70087.1"/>
    <property type="molecule type" value="Genomic_DNA"/>
</dbReference>
<dbReference type="AlphaFoldDB" id="A0A366XW08"/>
<feature type="domain" description="IclR-ED" evidence="5">
    <location>
        <begin position="73"/>
        <end position="251"/>
    </location>
</feature>
<dbReference type="SMART" id="SM00346">
    <property type="entry name" value="HTH_ICLR"/>
    <property type="match status" value="1"/>
</dbReference>
<dbReference type="PANTHER" id="PTHR30136">
    <property type="entry name" value="HELIX-TURN-HELIX TRANSCRIPTIONAL REGULATOR, ICLR FAMILY"/>
    <property type="match status" value="1"/>
</dbReference>
<dbReference type="InterPro" id="IPR050707">
    <property type="entry name" value="HTH_MetabolicPath_Reg"/>
</dbReference>
<keyword evidence="2" id="KW-0238">DNA-binding</keyword>
<dbReference type="OrthoDB" id="2288166at2"/>
<evidence type="ECO:0000256" key="2">
    <source>
        <dbReference type="ARBA" id="ARBA00023125"/>
    </source>
</evidence>
<comment type="caution">
    <text evidence="6">The sequence shown here is derived from an EMBL/GenBank/DDBJ whole genome shotgun (WGS) entry which is preliminary data.</text>
</comment>
<evidence type="ECO:0000259" key="5">
    <source>
        <dbReference type="PROSITE" id="PS51078"/>
    </source>
</evidence>
<dbReference type="InterPro" id="IPR036390">
    <property type="entry name" value="WH_DNA-bd_sf"/>
</dbReference>
<proteinExistence type="predicted"/>
<dbReference type="Pfam" id="PF01614">
    <property type="entry name" value="IclR_C"/>
    <property type="match status" value="1"/>
</dbReference>